<feature type="compositionally biased region" description="Low complexity" evidence="1">
    <location>
        <begin position="284"/>
        <end position="293"/>
    </location>
</feature>
<dbReference type="RefSeq" id="WP_095795280.1">
    <property type="nucleotide sequence ID" value="NZ_NSFD01000058.1"/>
</dbReference>
<protein>
    <recommendedName>
        <fullName evidence="4">DUF4226 domain-containing protein</fullName>
    </recommendedName>
</protein>
<comment type="caution">
    <text evidence="2">The sequence shown here is derived from an EMBL/GenBank/DDBJ whole genome shotgun (WGS) entry which is preliminary data.</text>
</comment>
<dbReference type="AlphaFoldDB" id="A0A2A2ZBB1"/>
<feature type="compositionally biased region" description="Low complexity" evidence="1">
    <location>
        <begin position="403"/>
        <end position="420"/>
    </location>
</feature>
<evidence type="ECO:0008006" key="4">
    <source>
        <dbReference type="Google" id="ProtNLM"/>
    </source>
</evidence>
<dbReference type="PANTHER" id="PTHR23330:SF9">
    <property type="entry name" value="PROLINE-RICH PROTEIN 11"/>
    <property type="match status" value="1"/>
</dbReference>
<dbReference type="PANTHER" id="PTHR23330">
    <property type="entry name" value="P300 TRANSCRIPTIONAL COFACTOR JMY-RELATED"/>
    <property type="match status" value="1"/>
</dbReference>
<dbReference type="EMBL" id="NSFD01000058">
    <property type="protein sequence ID" value="PBA23635.1"/>
    <property type="molecule type" value="Genomic_DNA"/>
</dbReference>
<dbReference type="SUPFAM" id="SSF54001">
    <property type="entry name" value="Cysteine proteinases"/>
    <property type="match status" value="1"/>
</dbReference>
<organism evidence="2 3">
    <name type="scientific">Mycobacterium avium</name>
    <dbReference type="NCBI Taxonomy" id="1764"/>
    <lineage>
        <taxon>Bacteria</taxon>
        <taxon>Bacillati</taxon>
        <taxon>Actinomycetota</taxon>
        <taxon>Actinomycetes</taxon>
        <taxon>Mycobacteriales</taxon>
        <taxon>Mycobacteriaceae</taxon>
        <taxon>Mycobacterium</taxon>
        <taxon>Mycobacterium avium complex (MAC)</taxon>
    </lineage>
</organism>
<sequence length="478" mass="46699">MSFEDLLDPGDILSVAAGAPFGPAGLVMGPVFRELFDIGRELFGSGDHPKMPPPPKPPPPTPPPNGQGPTQEQIDKINQVLADMQKQIEEMHKAGETAADETGNNSNAGRTAHDQILSGGGELGPALAAQGGTPEADAGRLAALQQQLDELKQNVQEKAGNADGIADSLRNLGMGMPGMGMPALGGGPGLGMPSLGGGGLGAPAGLGAPPPLSSPARNKDDLKPADLSKPSDALKPAPVTDPAAPPPTVASPAGTGAAPPPAGAPPGPAAPSPAGAAPPPAKPAPDAAGNAPASKEVTLPSGQVVTARTPQGAAAVRQALTRTPDSGDVATAAYAGTGVELPTDGADLGKKVDPADVKPGDIAVFSDHTAIVAGNGQLIGPDGKLQPLGVINDMPGFKGFFDPTATADAPAPATGATPGAPGSPPATAPTAPHSSEPSSSTPASAVMASPGTTKPTTGPIKPPSDPGFGLPAQPNHDS</sequence>
<feature type="compositionally biased region" description="Low complexity" evidence="1">
    <location>
        <begin position="428"/>
        <end position="459"/>
    </location>
</feature>
<dbReference type="Gene3D" id="3.90.1720.10">
    <property type="entry name" value="endopeptidase domain like (from Nostoc punctiforme)"/>
    <property type="match status" value="1"/>
</dbReference>
<dbReference type="GO" id="GO:0005737">
    <property type="term" value="C:cytoplasm"/>
    <property type="evidence" value="ECO:0007669"/>
    <property type="project" value="TreeGrafter"/>
</dbReference>
<dbReference type="Proteomes" id="UP000217768">
    <property type="component" value="Unassembled WGS sequence"/>
</dbReference>
<dbReference type="InterPro" id="IPR038765">
    <property type="entry name" value="Papain-like_cys_pep_sf"/>
</dbReference>
<reference evidence="2 3" key="1">
    <citation type="submission" date="2017-08" db="EMBL/GenBank/DDBJ databases">
        <title>Phylogenetic analysis of Mycobacterium avium complex whole genomes.</title>
        <authorList>
            <person name="Caverly L.J."/>
            <person name="Spilker T."/>
            <person name="Lipuma J."/>
        </authorList>
    </citation>
    <scope>NUCLEOTIDE SEQUENCE [LARGE SCALE GENOMIC DNA]</scope>
    <source>
        <strain evidence="2 3">FLAC0165</strain>
    </source>
</reference>
<feature type="compositionally biased region" description="Gly residues" evidence="1">
    <location>
        <begin position="175"/>
        <end position="204"/>
    </location>
</feature>
<evidence type="ECO:0000313" key="2">
    <source>
        <dbReference type="EMBL" id="PBA23635.1"/>
    </source>
</evidence>
<gene>
    <name evidence="2" type="ORF">CKJ66_27360</name>
</gene>
<feature type="region of interest" description="Disordered" evidence="1">
    <location>
        <begin position="152"/>
        <end position="311"/>
    </location>
</feature>
<proteinExistence type="predicted"/>
<feature type="compositionally biased region" description="Basic and acidic residues" evidence="1">
    <location>
        <begin position="217"/>
        <end position="226"/>
    </location>
</feature>
<accession>A0A2A2ZBB1</accession>
<feature type="region of interest" description="Disordered" evidence="1">
    <location>
        <begin position="96"/>
        <end position="135"/>
    </location>
</feature>
<evidence type="ECO:0000313" key="3">
    <source>
        <dbReference type="Proteomes" id="UP000217768"/>
    </source>
</evidence>
<feature type="region of interest" description="Disordered" evidence="1">
    <location>
        <begin position="42"/>
        <end position="72"/>
    </location>
</feature>
<feature type="compositionally biased region" description="Pro residues" evidence="1">
    <location>
        <begin position="51"/>
        <end position="66"/>
    </location>
</feature>
<feature type="region of interest" description="Disordered" evidence="1">
    <location>
        <begin position="400"/>
        <end position="478"/>
    </location>
</feature>
<feature type="compositionally biased region" description="Pro residues" evidence="1">
    <location>
        <begin position="258"/>
        <end position="283"/>
    </location>
</feature>
<feature type="compositionally biased region" description="Polar residues" evidence="1">
    <location>
        <begin position="300"/>
        <end position="309"/>
    </location>
</feature>
<evidence type="ECO:0000256" key="1">
    <source>
        <dbReference type="SAM" id="MobiDB-lite"/>
    </source>
</evidence>
<name>A0A2A2ZBB1_MYCAV</name>